<proteinExistence type="predicted"/>
<dbReference type="EMBL" id="AAHDIR010000004">
    <property type="protein sequence ID" value="EBU8204127.1"/>
    <property type="molecule type" value="Genomic_DNA"/>
</dbReference>
<feature type="region of interest" description="Disordered" evidence="1">
    <location>
        <begin position="164"/>
        <end position="184"/>
    </location>
</feature>
<evidence type="ECO:0000256" key="1">
    <source>
        <dbReference type="SAM" id="MobiDB-lite"/>
    </source>
</evidence>
<accession>A0A5V6PUN4</accession>
<protein>
    <submittedName>
        <fullName evidence="2">Uncharacterized protein</fullName>
    </submittedName>
</protein>
<name>A0A5V6PUN4_SALET</name>
<dbReference type="AlphaFoldDB" id="A0A5V6PUN4"/>
<sequence length="184" mass="20556">MAFGITVCSNALLMLGAHPISDFAEDNERARLCSNVYPTTRDSILRAHPWNCAVRRMVLAPEVKPPAFGYAYSYVLPADFLRLLDINTTNYQVEGGKLLCDIDELHIRYIWRNEDDTTWDSALFSVVELHMAAKMAYNITGSSSLRDSYSQEAKLALKGAKAIDGQENPPEELEGSLLLEARRG</sequence>
<gene>
    <name evidence="2" type="ORF">DLM21_07115</name>
</gene>
<evidence type="ECO:0000313" key="2">
    <source>
        <dbReference type="EMBL" id="EBU8204127.1"/>
    </source>
</evidence>
<comment type="caution">
    <text evidence="2">The sequence shown here is derived from an EMBL/GenBank/DDBJ whole genome shotgun (WGS) entry which is preliminary data.</text>
</comment>
<organism evidence="2">
    <name type="scientific">Salmonella enterica subsp. enterica serovar Cardoner</name>
    <dbReference type="NCBI Taxonomy" id="2564309"/>
    <lineage>
        <taxon>Bacteria</taxon>
        <taxon>Pseudomonadati</taxon>
        <taxon>Pseudomonadota</taxon>
        <taxon>Gammaproteobacteria</taxon>
        <taxon>Enterobacterales</taxon>
        <taxon>Enterobacteriaceae</taxon>
        <taxon>Salmonella</taxon>
    </lineage>
</organism>
<feature type="compositionally biased region" description="Low complexity" evidence="1">
    <location>
        <begin position="175"/>
        <end position="184"/>
    </location>
</feature>
<reference evidence="2" key="1">
    <citation type="submission" date="2018-05" db="EMBL/GenBank/DDBJ databases">
        <authorList>
            <person name="Ashton P.M."/>
            <person name="Dallman T."/>
            <person name="Nair S."/>
            <person name="De Pinna E."/>
            <person name="Peters T."/>
            <person name="Grant K."/>
        </authorList>
    </citation>
    <scope>NUCLEOTIDE SEQUENCE</scope>
    <source>
        <strain evidence="2">374031</strain>
    </source>
</reference>